<evidence type="ECO:0000256" key="1">
    <source>
        <dbReference type="ARBA" id="ARBA00022491"/>
    </source>
</evidence>
<keyword evidence="9" id="KW-1185">Reference proteome</keyword>
<name>A0A2P7S4K2_9HYPH</name>
<dbReference type="PROSITE" id="PS01081">
    <property type="entry name" value="HTH_TETR_1"/>
    <property type="match status" value="1"/>
</dbReference>
<dbReference type="Proteomes" id="UP000240653">
    <property type="component" value="Unassembled WGS sequence"/>
</dbReference>
<feature type="region of interest" description="Disordered" evidence="6">
    <location>
        <begin position="1"/>
        <end position="25"/>
    </location>
</feature>
<dbReference type="InterPro" id="IPR036271">
    <property type="entry name" value="Tet_transcr_reg_TetR-rel_C_sf"/>
</dbReference>
<dbReference type="EMBL" id="PXYL01000014">
    <property type="protein sequence ID" value="PSJ57416.1"/>
    <property type="molecule type" value="Genomic_DNA"/>
</dbReference>
<dbReference type="PROSITE" id="PS50977">
    <property type="entry name" value="HTH_TETR_2"/>
    <property type="match status" value="1"/>
</dbReference>
<dbReference type="SUPFAM" id="SSF48498">
    <property type="entry name" value="Tetracyclin repressor-like, C-terminal domain"/>
    <property type="match status" value="1"/>
</dbReference>
<evidence type="ECO:0000256" key="6">
    <source>
        <dbReference type="SAM" id="MobiDB-lite"/>
    </source>
</evidence>
<dbReference type="InterPro" id="IPR023772">
    <property type="entry name" value="DNA-bd_HTH_TetR-type_CS"/>
</dbReference>
<gene>
    <name evidence="8" type="ORF">C7I85_22460</name>
</gene>
<keyword evidence="1" id="KW-0678">Repressor</keyword>
<sequence length="224" mass="24345">MPDPSDPAAMTAHSRRKFRREGEERRRQDLIEATLDCVAERGLPGATVRAIAQRAGVTAGLIRHYFPGKEELLQAAYAEIVGRMTEQAKAALAMEGAGPRRRLATFLAANLGPPVVDTRVFSLWAGFIGRAHADPALSVAHREGYLDFRDEVEALVAEVLEAEGRAAGKTQLRRHAIAINAIIDGLWIEGCLAGDIFEPGELADIGIATVEALLELDLREEEKT</sequence>
<evidence type="ECO:0000259" key="7">
    <source>
        <dbReference type="PROSITE" id="PS50977"/>
    </source>
</evidence>
<evidence type="ECO:0000256" key="3">
    <source>
        <dbReference type="ARBA" id="ARBA00023125"/>
    </source>
</evidence>
<dbReference type="InterPro" id="IPR039538">
    <property type="entry name" value="BetI_C"/>
</dbReference>
<dbReference type="GO" id="GO:0000976">
    <property type="term" value="F:transcription cis-regulatory region binding"/>
    <property type="evidence" value="ECO:0007669"/>
    <property type="project" value="TreeGrafter"/>
</dbReference>
<evidence type="ECO:0000256" key="4">
    <source>
        <dbReference type="ARBA" id="ARBA00023163"/>
    </source>
</evidence>
<dbReference type="PRINTS" id="PR00455">
    <property type="entry name" value="HTHTETR"/>
</dbReference>
<dbReference type="OrthoDB" id="9809265at2"/>
<organism evidence="8 9">
    <name type="scientific">Pseudaminobacter soli</name>
    <name type="common">ex Li et al. 2025</name>
    <dbReference type="NCBI Taxonomy" id="1295366"/>
    <lineage>
        <taxon>Bacteria</taxon>
        <taxon>Pseudomonadati</taxon>
        <taxon>Pseudomonadota</taxon>
        <taxon>Alphaproteobacteria</taxon>
        <taxon>Hyphomicrobiales</taxon>
        <taxon>Phyllobacteriaceae</taxon>
        <taxon>Pseudaminobacter</taxon>
    </lineage>
</organism>
<protein>
    <submittedName>
        <fullName evidence="8">TetR family transcriptional regulator</fullName>
    </submittedName>
</protein>
<feature type="domain" description="HTH tetR-type" evidence="7">
    <location>
        <begin position="24"/>
        <end position="84"/>
    </location>
</feature>
<proteinExistence type="predicted"/>
<dbReference type="Pfam" id="PF13977">
    <property type="entry name" value="TetR_C_6"/>
    <property type="match status" value="1"/>
</dbReference>
<dbReference type="InterPro" id="IPR001647">
    <property type="entry name" value="HTH_TetR"/>
</dbReference>
<dbReference type="AlphaFoldDB" id="A0A2P7S4K2"/>
<dbReference type="PANTHER" id="PTHR30055:SF228">
    <property type="entry name" value="TRANSCRIPTIONAL REGULATOR-RELATED"/>
    <property type="match status" value="1"/>
</dbReference>
<dbReference type="SUPFAM" id="SSF46689">
    <property type="entry name" value="Homeodomain-like"/>
    <property type="match status" value="1"/>
</dbReference>
<dbReference type="Pfam" id="PF00440">
    <property type="entry name" value="TetR_N"/>
    <property type="match status" value="1"/>
</dbReference>
<keyword evidence="3 5" id="KW-0238">DNA-binding</keyword>
<dbReference type="GO" id="GO:0003700">
    <property type="term" value="F:DNA-binding transcription factor activity"/>
    <property type="evidence" value="ECO:0007669"/>
    <property type="project" value="TreeGrafter"/>
</dbReference>
<evidence type="ECO:0000313" key="8">
    <source>
        <dbReference type="EMBL" id="PSJ57416.1"/>
    </source>
</evidence>
<comment type="caution">
    <text evidence="8">The sequence shown here is derived from an EMBL/GenBank/DDBJ whole genome shotgun (WGS) entry which is preliminary data.</text>
</comment>
<dbReference type="InterPro" id="IPR009057">
    <property type="entry name" value="Homeodomain-like_sf"/>
</dbReference>
<feature type="DNA-binding region" description="H-T-H motif" evidence="5">
    <location>
        <begin position="47"/>
        <end position="66"/>
    </location>
</feature>
<evidence type="ECO:0000256" key="5">
    <source>
        <dbReference type="PROSITE-ProRule" id="PRU00335"/>
    </source>
</evidence>
<dbReference type="Gene3D" id="1.10.357.10">
    <property type="entry name" value="Tetracycline Repressor, domain 2"/>
    <property type="match status" value="1"/>
</dbReference>
<evidence type="ECO:0000256" key="2">
    <source>
        <dbReference type="ARBA" id="ARBA00023015"/>
    </source>
</evidence>
<dbReference type="PANTHER" id="PTHR30055">
    <property type="entry name" value="HTH-TYPE TRANSCRIPTIONAL REGULATOR RUTR"/>
    <property type="match status" value="1"/>
</dbReference>
<keyword evidence="4" id="KW-0804">Transcription</keyword>
<evidence type="ECO:0000313" key="9">
    <source>
        <dbReference type="Proteomes" id="UP000240653"/>
    </source>
</evidence>
<keyword evidence="2" id="KW-0805">Transcription regulation</keyword>
<reference evidence="8 9" key="1">
    <citation type="submission" date="2018-03" db="EMBL/GenBank/DDBJ databases">
        <title>The draft genome of Mesorhizobium soli JCM 19897.</title>
        <authorList>
            <person name="Li L."/>
            <person name="Liu L."/>
            <person name="Liang L."/>
            <person name="Wang T."/>
            <person name="Zhang X."/>
        </authorList>
    </citation>
    <scope>NUCLEOTIDE SEQUENCE [LARGE SCALE GENOMIC DNA]</scope>
    <source>
        <strain evidence="8 9">JCM 19897</strain>
    </source>
</reference>
<accession>A0A2P7S4K2</accession>
<dbReference type="InterPro" id="IPR050109">
    <property type="entry name" value="HTH-type_TetR-like_transc_reg"/>
</dbReference>